<evidence type="ECO:0000256" key="4">
    <source>
        <dbReference type="ARBA" id="ARBA00022723"/>
    </source>
</evidence>
<keyword evidence="6 8" id="KW-0408">Iron</keyword>
<dbReference type="OrthoDB" id="6692864at2759"/>
<evidence type="ECO:0000256" key="6">
    <source>
        <dbReference type="ARBA" id="ARBA00023004"/>
    </source>
</evidence>
<evidence type="ECO:0000256" key="9">
    <source>
        <dbReference type="SAM" id="Phobius"/>
    </source>
</evidence>
<keyword evidence="8" id="KW-0349">Heme</keyword>
<feature type="binding site" description="axial binding residue" evidence="8">
    <location>
        <position position="501"/>
    </location>
    <ligand>
        <name>heme</name>
        <dbReference type="ChEBI" id="CHEBI:30413"/>
    </ligand>
    <ligandPart>
        <name>Fe</name>
        <dbReference type="ChEBI" id="CHEBI:18248"/>
    </ligandPart>
</feature>
<dbReference type="PANTHER" id="PTHR24305">
    <property type="entry name" value="CYTOCHROME P450"/>
    <property type="match status" value="1"/>
</dbReference>
<keyword evidence="7" id="KW-0503">Monooxygenase</keyword>
<evidence type="ECO:0000256" key="1">
    <source>
        <dbReference type="ARBA" id="ARBA00001971"/>
    </source>
</evidence>
<dbReference type="GO" id="GO:0005506">
    <property type="term" value="F:iron ion binding"/>
    <property type="evidence" value="ECO:0007669"/>
    <property type="project" value="InterPro"/>
</dbReference>
<dbReference type="AlphaFoldDB" id="A0A0D0E3B9"/>
<dbReference type="STRING" id="930991.A0A0D0E3B9"/>
<dbReference type="SUPFAM" id="SSF48264">
    <property type="entry name" value="Cytochrome P450"/>
    <property type="match status" value="1"/>
</dbReference>
<reference evidence="10 11" key="1">
    <citation type="submission" date="2014-04" db="EMBL/GenBank/DDBJ databases">
        <authorList>
            <consortium name="DOE Joint Genome Institute"/>
            <person name="Kuo A."/>
            <person name="Kohler A."/>
            <person name="Jargeat P."/>
            <person name="Nagy L.G."/>
            <person name="Floudas D."/>
            <person name="Copeland A."/>
            <person name="Barry K.W."/>
            <person name="Cichocki N."/>
            <person name="Veneault-Fourrey C."/>
            <person name="LaButti K."/>
            <person name="Lindquist E.A."/>
            <person name="Lipzen A."/>
            <person name="Lundell T."/>
            <person name="Morin E."/>
            <person name="Murat C."/>
            <person name="Sun H."/>
            <person name="Tunlid A."/>
            <person name="Henrissat B."/>
            <person name="Grigoriev I.V."/>
            <person name="Hibbett D.S."/>
            <person name="Martin F."/>
            <person name="Nordberg H.P."/>
            <person name="Cantor M.N."/>
            <person name="Hua S.X."/>
        </authorList>
    </citation>
    <scope>NUCLEOTIDE SEQUENCE [LARGE SCALE GENOMIC DNA]</scope>
    <source>
        <strain evidence="10 11">Ve08.2h10</strain>
    </source>
</reference>
<keyword evidence="9" id="KW-0812">Transmembrane</keyword>
<dbReference type="InterPro" id="IPR001128">
    <property type="entry name" value="Cyt_P450"/>
</dbReference>
<evidence type="ECO:0000313" key="10">
    <source>
        <dbReference type="EMBL" id="KIK98681.1"/>
    </source>
</evidence>
<keyword evidence="4 8" id="KW-0479">Metal-binding</keyword>
<dbReference type="InterPro" id="IPR050121">
    <property type="entry name" value="Cytochrome_P450_monoxygenase"/>
</dbReference>
<evidence type="ECO:0000313" key="11">
    <source>
        <dbReference type="Proteomes" id="UP000054538"/>
    </source>
</evidence>
<dbReference type="GO" id="GO:0016705">
    <property type="term" value="F:oxidoreductase activity, acting on paired donors, with incorporation or reduction of molecular oxygen"/>
    <property type="evidence" value="ECO:0007669"/>
    <property type="project" value="InterPro"/>
</dbReference>
<evidence type="ECO:0000256" key="8">
    <source>
        <dbReference type="PIRSR" id="PIRSR602403-1"/>
    </source>
</evidence>
<evidence type="ECO:0000256" key="5">
    <source>
        <dbReference type="ARBA" id="ARBA00023002"/>
    </source>
</evidence>
<name>A0A0D0E3B9_9AGAM</name>
<dbReference type="Pfam" id="PF00067">
    <property type="entry name" value="p450"/>
    <property type="match status" value="1"/>
</dbReference>
<feature type="transmembrane region" description="Helical" evidence="9">
    <location>
        <begin position="60"/>
        <end position="79"/>
    </location>
</feature>
<dbReference type="GO" id="GO:0004497">
    <property type="term" value="F:monooxygenase activity"/>
    <property type="evidence" value="ECO:0007669"/>
    <property type="project" value="UniProtKB-KW"/>
</dbReference>
<evidence type="ECO:0000256" key="3">
    <source>
        <dbReference type="ARBA" id="ARBA00010617"/>
    </source>
</evidence>
<dbReference type="PANTHER" id="PTHR24305:SF187">
    <property type="entry name" value="P450, PUTATIVE (EUROFUNG)-RELATED"/>
    <property type="match status" value="1"/>
</dbReference>
<evidence type="ECO:0000256" key="2">
    <source>
        <dbReference type="ARBA" id="ARBA00005179"/>
    </source>
</evidence>
<evidence type="ECO:0000256" key="7">
    <source>
        <dbReference type="ARBA" id="ARBA00023033"/>
    </source>
</evidence>
<dbReference type="PRINTS" id="PR00465">
    <property type="entry name" value="EP450IV"/>
</dbReference>
<comment type="similarity">
    <text evidence="3">Belongs to the cytochrome P450 family.</text>
</comment>
<evidence type="ECO:0008006" key="12">
    <source>
        <dbReference type="Google" id="ProtNLM"/>
    </source>
</evidence>
<reference evidence="11" key="2">
    <citation type="submission" date="2015-01" db="EMBL/GenBank/DDBJ databases">
        <title>Evolutionary Origins and Diversification of the Mycorrhizal Mutualists.</title>
        <authorList>
            <consortium name="DOE Joint Genome Institute"/>
            <consortium name="Mycorrhizal Genomics Consortium"/>
            <person name="Kohler A."/>
            <person name="Kuo A."/>
            <person name="Nagy L.G."/>
            <person name="Floudas D."/>
            <person name="Copeland A."/>
            <person name="Barry K.W."/>
            <person name="Cichocki N."/>
            <person name="Veneault-Fourrey C."/>
            <person name="LaButti K."/>
            <person name="Lindquist E.A."/>
            <person name="Lipzen A."/>
            <person name="Lundell T."/>
            <person name="Morin E."/>
            <person name="Murat C."/>
            <person name="Riley R."/>
            <person name="Ohm R."/>
            <person name="Sun H."/>
            <person name="Tunlid A."/>
            <person name="Henrissat B."/>
            <person name="Grigoriev I.V."/>
            <person name="Hibbett D.S."/>
            <person name="Martin F."/>
        </authorList>
    </citation>
    <scope>NUCLEOTIDE SEQUENCE [LARGE SCALE GENOMIC DNA]</scope>
    <source>
        <strain evidence="11">Ve08.2h10</strain>
    </source>
</reference>
<feature type="transmembrane region" description="Helical" evidence="9">
    <location>
        <begin position="36"/>
        <end position="54"/>
    </location>
</feature>
<proteinExistence type="inferred from homology"/>
<dbReference type="PRINTS" id="PR00385">
    <property type="entry name" value="P450"/>
</dbReference>
<dbReference type="GO" id="GO:0020037">
    <property type="term" value="F:heme binding"/>
    <property type="evidence" value="ECO:0007669"/>
    <property type="project" value="InterPro"/>
</dbReference>
<dbReference type="Proteomes" id="UP000054538">
    <property type="component" value="Unassembled WGS sequence"/>
</dbReference>
<dbReference type="InterPro" id="IPR036396">
    <property type="entry name" value="Cyt_P450_sf"/>
</dbReference>
<dbReference type="CDD" id="cd11061">
    <property type="entry name" value="CYP67-like"/>
    <property type="match status" value="1"/>
</dbReference>
<dbReference type="InParanoid" id="A0A0D0E3B9"/>
<keyword evidence="11" id="KW-1185">Reference proteome</keyword>
<keyword evidence="5" id="KW-0560">Oxidoreductase</keyword>
<protein>
    <recommendedName>
        <fullName evidence="12">Cytochrome P450</fullName>
    </recommendedName>
</protein>
<comment type="cofactor">
    <cofactor evidence="1 8">
        <name>heme</name>
        <dbReference type="ChEBI" id="CHEBI:30413"/>
    </cofactor>
</comment>
<organism evidence="10 11">
    <name type="scientific">Paxillus rubicundulus Ve08.2h10</name>
    <dbReference type="NCBI Taxonomy" id="930991"/>
    <lineage>
        <taxon>Eukaryota</taxon>
        <taxon>Fungi</taxon>
        <taxon>Dikarya</taxon>
        <taxon>Basidiomycota</taxon>
        <taxon>Agaricomycotina</taxon>
        <taxon>Agaricomycetes</taxon>
        <taxon>Agaricomycetidae</taxon>
        <taxon>Boletales</taxon>
        <taxon>Paxilineae</taxon>
        <taxon>Paxillaceae</taxon>
        <taxon>Paxillus</taxon>
    </lineage>
</organism>
<gene>
    <name evidence="10" type="ORF">PAXRUDRAFT_31013</name>
</gene>
<dbReference type="HOGENOM" id="CLU_001570_14_10_1"/>
<dbReference type="Gene3D" id="1.10.630.10">
    <property type="entry name" value="Cytochrome P450"/>
    <property type="match status" value="1"/>
</dbReference>
<keyword evidence="9" id="KW-1133">Transmembrane helix</keyword>
<keyword evidence="9" id="KW-0472">Membrane</keyword>
<accession>A0A0D0E3B9</accession>
<comment type="pathway">
    <text evidence="2">Secondary metabolite biosynthesis.</text>
</comment>
<dbReference type="InterPro" id="IPR002403">
    <property type="entry name" value="Cyt_P450_E_grp-IV"/>
</dbReference>
<sequence length="580" mass="65261">MYPFSLQDGSILIVTAGFACHVVFGRYEPVKPLSHMTLLVFVPGILTTTVSSSFSSTVRALAFTYLLYYTTILTSILAYRLSPFHPLAEYPGPIPCRISKFWMAWISLDGKQHKYYSKLHQKYGDIVRVGPNELSFCDVNAISPLLGYPGLPKGPHWDGRMAEQTTIRALISVRDPAEHARRRKPWTRAFSSAALKGYEEILGKRAYEFVTALEQQKQPINLTQWISHFTFDFMSDMAFGGGSDMLRDGDKDDTWHLLESGLPLALILSHVPWLGQYYIKLPGIGADLKKFRSFCQERALRRHHQGSQSKDLFHHLIDEAGIERCPPTFAEVASDGVLAIVAGSDTTATTLSSLFWALLDNPTAYRRLQEEIDRYYPPGEDAVSTAHHQQMNYLNAVINETLRLFPPVLSGSQRSVPKGSGWKAVGPHVIPEGTSTFVHLYSLHRDPRHFSPMPNAFWPERWLTAEERRSFGCPDANDLAKATVVHNTAAFIPFSSGPANCVGKNLAYQEMRTVVCLMMQRLDLRFLEGYDPRSWDHDLKDYFVATKGKLPVVLSPRTCGRHDNPIEGHNDSELTLPCSI</sequence>
<dbReference type="EMBL" id="KN824884">
    <property type="protein sequence ID" value="KIK98681.1"/>
    <property type="molecule type" value="Genomic_DNA"/>
</dbReference>